<comment type="similarity">
    <text evidence="2">Belongs to the Ca(2+):cation antiporter (CaCA) (TC 2.A.19) family.</text>
</comment>
<feature type="region of interest" description="Disordered" evidence="8">
    <location>
        <begin position="542"/>
        <end position="569"/>
    </location>
</feature>
<evidence type="ECO:0000256" key="2">
    <source>
        <dbReference type="ARBA" id="ARBA00008170"/>
    </source>
</evidence>
<keyword evidence="5 9" id="KW-1133">Transmembrane helix</keyword>
<feature type="transmembrane region" description="Helical" evidence="9">
    <location>
        <begin position="349"/>
        <end position="370"/>
    </location>
</feature>
<feature type="region of interest" description="Disordered" evidence="8">
    <location>
        <begin position="74"/>
        <end position="126"/>
    </location>
</feature>
<feature type="domain" description="Sodium/calcium exchanger membrane region" evidence="10">
    <location>
        <begin position="319"/>
        <end position="443"/>
    </location>
</feature>
<feature type="region of interest" description="Disordered" evidence="8">
    <location>
        <begin position="1"/>
        <end position="45"/>
    </location>
</feature>
<dbReference type="Pfam" id="PF01699">
    <property type="entry name" value="Na_Ca_ex"/>
    <property type="match status" value="2"/>
</dbReference>
<evidence type="ECO:0000256" key="1">
    <source>
        <dbReference type="ARBA" id="ARBA00004127"/>
    </source>
</evidence>
<feature type="compositionally biased region" description="Polar residues" evidence="8">
    <location>
        <begin position="74"/>
        <end position="86"/>
    </location>
</feature>
<feature type="compositionally biased region" description="Polar residues" evidence="8">
    <location>
        <begin position="117"/>
        <end position="126"/>
    </location>
</feature>
<evidence type="ECO:0000256" key="3">
    <source>
        <dbReference type="ARBA" id="ARBA00022448"/>
    </source>
</evidence>
<keyword evidence="12" id="KW-1185">Reference proteome</keyword>
<proteinExistence type="inferred from homology"/>
<feature type="transmembrane region" description="Helical" evidence="9">
    <location>
        <begin position="231"/>
        <end position="252"/>
    </location>
</feature>
<gene>
    <name evidence="11" type="ORF">MCHLO_10322</name>
</gene>
<keyword evidence="6" id="KW-0406">Ion transport</keyword>
<dbReference type="InterPro" id="IPR044880">
    <property type="entry name" value="NCX_ion-bd_dom_sf"/>
</dbReference>
<feature type="domain" description="Sodium/calcium exchanger membrane region" evidence="10">
    <location>
        <begin position="582"/>
        <end position="720"/>
    </location>
</feature>
<dbReference type="PANTHER" id="PTHR31503:SF20">
    <property type="entry name" value="CA(2+)_H(+) EXCHANGER, PUTATIVE (EUROFUNG)-RELATED"/>
    <property type="match status" value="1"/>
</dbReference>
<protein>
    <recommendedName>
        <fullName evidence="10">Sodium/calcium exchanger membrane region domain-containing protein</fullName>
    </recommendedName>
</protein>
<dbReference type="PANTHER" id="PTHR31503">
    <property type="entry name" value="VACUOLAR CALCIUM ION TRANSPORTER"/>
    <property type="match status" value="1"/>
</dbReference>
<evidence type="ECO:0000256" key="8">
    <source>
        <dbReference type="SAM" id="MobiDB-lite"/>
    </source>
</evidence>
<feature type="transmembrane region" description="Helical" evidence="9">
    <location>
        <begin position="679"/>
        <end position="700"/>
    </location>
</feature>
<evidence type="ECO:0000259" key="10">
    <source>
        <dbReference type="Pfam" id="PF01699"/>
    </source>
</evidence>
<feature type="transmembrane region" description="Helical" evidence="9">
    <location>
        <begin position="422"/>
        <end position="441"/>
    </location>
</feature>
<evidence type="ECO:0000313" key="11">
    <source>
        <dbReference type="EMBL" id="GAT53365.1"/>
    </source>
</evidence>
<feature type="transmembrane region" description="Helical" evidence="9">
    <location>
        <begin position="706"/>
        <end position="726"/>
    </location>
</feature>
<feature type="transmembrane region" description="Helical" evidence="9">
    <location>
        <begin position="576"/>
        <end position="600"/>
    </location>
</feature>
<reference evidence="11" key="1">
    <citation type="submission" date="2014-09" db="EMBL/GenBank/DDBJ databases">
        <title>Genome sequence of the luminous mushroom Mycena chlorophos for searching fungal bioluminescence genes.</title>
        <authorList>
            <person name="Tanaka Y."/>
            <person name="Kasuga D."/>
            <person name="Oba Y."/>
            <person name="Hase S."/>
            <person name="Sato K."/>
            <person name="Oba Y."/>
            <person name="Sakakibara Y."/>
        </authorList>
    </citation>
    <scope>NUCLEOTIDE SEQUENCE</scope>
</reference>
<dbReference type="InterPro" id="IPR004837">
    <property type="entry name" value="NaCa_Exmemb"/>
</dbReference>
<evidence type="ECO:0000256" key="6">
    <source>
        <dbReference type="ARBA" id="ARBA00023065"/>
    </source>
</evidence>
<evidence type="ECO:0000256" key="4">
    <source>
        <dbReference type="ARBA" id="ARBA00022692"/>
    </source>
</evidence>
<keyword evidence="4 9" id="KW-0812">Transmembrane</keyword>
<evidence type="ECO:0000256" key="9">
    <source>
        <dbReference type="SAM" id="Phobius"/>
    </source>
</evidence>
<keyword evidence="3" id="KW-0813">Transport</keyword>
<evidence type="ECO:0000313" key="12">
    <source>
        <dbReference type="Proteomes" id="UP000815677"/>
    </source>
</evidence>
<feature type="transmembrane region" description="Helical" evidence="9">
    <location>
        <begin position="485"/>
        <end position="507"/>
    </location>
</feature>
<feature type="compositionally biased region" description="Basic and acidic residues" evidence="8">
    <location>
        <begin position="97"/>
        <end position="106"/>
    </location>
</feature>
<keyword evidence="7 9" id="KW-0472">Membrane</keyword>
<feature type="transmembrane region" description="Helical" evidence="9">
    <location>
        <begin position="649"/>
        <end position="672"/>
    </location>
</feature>
<accession>A0ABQ0LQM7</accession>
<organism evidence="11 12">
    <name type="scientific">Mycena chlorophos</name>
    <name type="common">Agaric fungus</name>
    <name type="synonym">Agaricus chlorophos</name>
    <dbReference type="NCBI Taxonomy" id="658473"/>
    <lineage>
        <taxon>Eukaryota</taxon>
        <taxon>Fungi</taxon>
        <taxon>Dikarya</taxon>
        <taxon>Basidiomycota</taxon>
        <taxon>Agaricomycotina</taxon>
        <taxon>Agaricomycetes</taxon>
        <taxon>Agaricomycetidae</taxon>
        <taxon>Agaricales</taxon>
        <taxon>Marasmiineae</taxon>
        <taxon>Mycenaceae</taxon>
        <taxon>Mycena</taxon>
    </lineage>
</organism>
<feature type="transmembrane region" description="Helical" evidence="9">
    <location>
        <begin position="612"/>
        <end position="629"/>
    </location>
</feature>
<dbReference type="EMBL" id="DF848267">
    <property type="protein sequence ID" value="GAT53365.1"/>
    <property type="molecule type" value="Genomic_DNA"/>
</dbReference>
<evidence type="ECO:0000256" key="5">
    <source>
        <dbReference type="ARBA" id="ARBA00022989"/>
    </source>
</evidence>
<feature type="transmembrane region" description="Helical" evidence="9">
    <location>
        <begin position="382"/>
        <end position="402"/>
    </location>
</feature>
<feature type="transmembrane region" description="Helical" evidence="9">
    <location>
        <begin position="182"/>
        <end position="201"/>
    </location>
</feature>
<dbReference type="Proteomes" id="UP000815677">
    <property type="component" value="Unassembled WGS sequence"/>
</dbReference>
<evidence type="ECO:0000256" key="7">
    <source>
        <dbReference type="ARBA" id="ARBA00023136"/>
    </source>
</evidence>
<dbReference type="InterPro" id="IPR004713">
    <property type="entry name" value="CaH_exchang"/>
</dbReference>
<comment type="subcellular location">
    <subcellularLocation>
        <location evidence="1">Endomembrane system</location>
        <topology evidence="1">Multi-pass membrane protein</topology>
    </subcellularLocation>
</comment>
<sequence length="739" mass="79025">MRGKEVPDIDLIGSLGSAAQTGPVFAESPPQSINKPPRKPRKTPSAVLYNMASSSSRLSGVADSVALTQIATNTSVQTSRSDNSRQPIRKRSTAKLDNAEEGRNRLQIDPPARRPTVGSSTRTNNGQRSGWQAILAAIRTIDWKHPFPGRPGLPPAPSVAQSIRNVVFHSWFNVLLLSRRRTGFNVLLVFIPVAIALHFAVPDQYGAIFAKLETNTDSHQIALHFAVPNQYGAIFATCFVAIIPLAQLLSFATEDISLRVGQALAGLLNATLALGKRVRILVLISSERPRLIRETCAYSRPHFLRATAANPVRLLGRVELIVAIIALIHCELDIVQASLLTIFVLRCAVIGSILGNLLLVLGMCFFLGGMKFSEQGFNMDAAQLNSSLLALTVVTVVFPLVYKFSAQVNGATDAQIESQILSLSHGMAVVLLIVYAGYLAFTLVSHTALYDDENPNALPSTPAQLNGATDAQIESQILSLSHGMAVVLLVVYAGYLAFTLVSHTALYDDENPNALPSTPYGKPPSPAPIPLHVLPPTPLTPSSARPLFTEEPQSEDPAEGVPGNDASDPDLEAPQLHMSVCFGLLVAVTVLVAFIAEYFVDSISGLTASGKITTAFVGIVLLPIAGNIAEHVSAVTSSWKDKLTMGLGIAVGSSVQIGLFVLPFIVVVGWGLGKPMSFLVDPLQAASLFLAVLTVNYASADGKSNWMEGLIMLALYSMIGTLFFFYHEAPPQTGLMACN</sequence>
<name>A0ABQ0LQM7_MYCCL</name>
<dbReference type="Gene3D" id="1.20.1420.30">
    <property type="entry name" value="NCX, central ion-binding region"/>
    <property type="match status" value="2"/>
</dbReference>